<feature type="compositionally biased region" description="Low complexity" evidence="1">
    <location>
        <begin position="1111"/>
        <end position="1121"/>
    </location>
</feature>
<dbReference type="OrthoDB" id="332279at2759"/>
<dbReference type="Proteomes" id="UP000224006">
    <property type="component" value="Chromosome I"/>
</dbReference>
<feature type="region of interest" description="Disordered" evidence="1">
    <location>
        <begin position="38"/>
        <end position="284"/>
    </location>
</feature>
<feature type="compositionally biased region" description="Low complexity" evidence="1">
    <location>
        <begin position="950"/>
        <end position="960"/>
    </location>
</feature>
<reference evidence="2 3" key="1">
    <citation type="submission" date="2017-09" db="EMBL/GenBank/DDBJ databases">
        <title>Genome sequencing of Besnoitia besnoiti strain Bb-Ger1.</title>
        <authorList>
            <person name="Schares G."/>
            <person name="Venepally P."/>
            <person name="Lorenzi H.A."/>
        </authorList>
    </citation>
    <scope>NUCLEOTIDE SEQUENCE [LARGE SCALE GENOMIC DNA]</scope>
    <source>
        <strain evidence="2 3">Bb-Ger1</strain>
    </source>
</reference>
<dbReference type="InterPro" id="IPR020796">
    <property type="entry name" value="ORC5"/>
</dbReference>
<gene>
    <name evidence="2" type="ORF">BESB_008730</name>
</gene>
<feature type="region of interest" description="Disordered" evidence="1">
    <location>
        <begin position="948"/>
        <end position="984"/>
    </location>
</feature>
<comment type="caution">
    <text evidence="2">The sequence shown here is derived from an EMBL/GenBank/DDBJ whole genome shotgun (WGS) entry which is preliminary data.</text>
</comment>
<dbReference type="PANTHER" id="PTHR12705">
    <property type="entry name" value="ORIGIN RECOGNITION COMPLEX SUBUNIT 5"/>
    <property type="match status" value="1"/>
</dbReference>
<organism evidence="2 3">
    <name type="scientific">Besnoitia besnoiti</name>
    <name type="common">Apicomplexan protozoan</name>
    <dbReference type="NCBI Taxonomy" id="94643"/>
    <lineage>
        <taxon>Eukaryota</taxon>
        <taxon>Sar</taxon>
        <taxon>Alveolata</taxon>
        <taxon>Apicomplexa</taxon>
        <taxon>Conoidasida</taxon>
        <taxon>Coccidia</taxon>
        <taxon>Eucoccidiorida</taxon>
        <taxon>Eimeriorina</taxon>
        <taxon>Sarcocystidae</taxon>
        <taxon>Besnoitia</taxon>
    </lineage>
</organism>
<feature type="compositionally biased region" description="Polar residues" evidence="1">
    <location>
        <begin position="76"/>
        <end position="85"/>
    </location>
</feature>
<dbReference type="GO" id="GO:0006270">
    <property type="term" value="P:DNA replication initiation"/>
    <property type="evidence" value="ECO:0007669"/>
    <property type="project" value="TreeGrafter"/>
</dbReference>
<evidence type="ECO:0000313" key="2">
    <source>
        <dbReference type="EMBL" id="PFH38531.1"/>
    </source>
</evidence>
<feature type="compositionally biased region" description="Low complexity" evidence="1">
    <location>
        <begin position="204"/>
        <end position="235"/>
    </location>
</feature>
<feature type="compositionally biased region" description="Basic and acidic residues" evidence="1">
    <location>
        <begin position="144"/>
        <end position="153"/>
    </location>
</feature>
<dbReference type="KEGG" id="bbes:BESB_008730"/>
<dbReference type="GO" id="GO:0003688">
    <property type="term" value="F:DNA replication origin binding"/>
    <property type="evidence" value="ECO:0007669"/>
    <property type="project" value="TreeGrafter"/>
</dbReference>
<feature type="compositionally biased region" description="Polar residues" evidence="1">
    <location>
        <begin position="249"/>
        <end position="262"/>
    </location>
</feature>
<feature type="region of interest" description="Disordered" evidence="1">
    <location>
        <begin position="586"/>
        <end position="654"/>
    </location>
</feature>
<protein>
    <submittedName>
        <fullName evidence="2">Uncharacterized protein</fullName>
    </submittedName>
</protein>
<evidence type="ECO:0000313" key="3">
    <source>
        <dbReference type="Proteomes" id="UP000224006"/>
    </source>
</evidence>
<dbReference type="GeneID" id="40305935"/>
<dbReference type="PANTHER" id="PTHR12705:SF0">
    <property type="entry name" value="ORIGIN RECOGNITION COMPLEX SUBUNIT 5"/>
    <property type="match status" value="1"/>
</dbReference>
<dbReference type="STRING" id="94643.A0A2A9MPD6"/>
<dbReference type="EMBL" id="NWUJ01000001">
    <property type="protein sequence ID" value="PFH38531.1"/>
    <property type="molecule type" value="Genomic_DNA"/>
</dbReference>
<dbReference type="GO" id="GO:0005664">
    <property type="term" value="C:nuclear origin of replication recognition complex"/>
    <property type="evidence" value="ECO:0007669"/>
    <property type="project" value="TreeGrafter"/>
</dbReference>
<dbReference type="RefSeq" id="XP_029222540.1">
    <property type="nucleotide sequence ID" value="XM_029359627.1"/>
</dbReference>
<evidence type="ECO:0000256" key="1">
    <source>
        <dbReference type="SAM" id="MobiDB-lite"/>
    </source>
</evidence>
<name>A0A2A9MPD6_BESBE</name>
<feature type="compositionally biased region" description="Basic and acidic residues" evidence="1">
    <location>
        <begin position="1100"/>
        <end position="1110"/>
    </location>
</feature>
<dbReference type="VEuPathDB" id="ToxoDB:BESB_008730"/>
<feature type="region of interest" description="Disordered" evidence="1">
    <location>
        <begin position="895"/>
        <end position="919"/>
    </location>
</feature>
<feature type="compositionally biased region" description="Low complexity" evidence="1">
    <location>
        <begin position="38"/>
        <end position="48"/>
    </location>
</feature>
<keyword evidence="3" id="KW-1185">Reference proteome</keyword>
<sequence>MRGRPPAASALSMAEKLSLSEAARAAVARAVAPALRARPSLPASARLSTSSVGSAISNPLKRRRVREQGEEDDDALSSTFSSAFQSPVADLQASDGAASPRAGEKTKLLRPALSGVQRAGAGGAAGTGEDDIEVCLSSGQGASDEERSGEKGLRGKKRRKKRLSVTMRPGSPERLYYEVDESGIAAEENAPNSQPSAAMAPALAGRSASKARGGGASPRSQGGRTAAGAGRLAAAPSDGGADKDKPRQSSRTLLPSLQNLYVQLSDEEEEESPSVIAHGSASHSFPLSGARRAARAAVCDGEASPRVLAAAPRTEAIGTRERGGRGIPQKLKGSERQAGARRLRDYASASASAHEAVRAALPAFESPTHGGFSQASVPADEDTHASQTSCLSSLLSSVIADEAPFTSPAPACALSPSFQCTSLAAAGAAVPVCPLRPSASSPSLASFSSSPFDPHLSLARDSPWRGVPLPLRTSVAACVRSFGRERANQLWRLVSLLGDFVHSVSPIEVVGLPGTGKSHLLLSFFGASSLAWGYVDCAAACATAGGSRLAARQAICGKLLLHLALQLRGELLAGLQTIRALQRRAAGDDARRGATAADGGPARGTEELPEAGGAAGDRKRAQPGCASRSAKACEETVPPAEDASPSAPPPDPALSPLDSGALFAFFAGTSCFAPPNASSASPFASAAALQLLEEDLKEKRTQLDRLLRQMQSGGKKTADTLAFSGTLFSPGASANSVEQFVSLLRQVLRCSSPLARTFTVPLVIDEAFTLAQNMPDLLHAFLRLPELLGGEPSLGRPQKTAEARATAASRSFRDGFCAEDDESSSDEEEEEALLLPPRNVSVVVVGRTPLRPEVYEGLPQPPRVHFGAYEASEARDILVRSFRWLGLPVLRLAATRQSRQQRRGASRAGSEAVADRGTKEARKWRYGPLELVEQRTVVAVVEAEHDAEAEAAGAATTPRRGGARGETEDGESEVSGGRGGRSSEPTYVWESRLVLRRIRRRVRKREGAPATARTASAGQRDGLPDSAAEGWREEERDLEGEEPAVSVRTDPCGAKEKEPASADSCLEAGPAKRKKEASSATLLNGEGIPTRAASCSGGDELTHNGQHETESSVVAASPSAATEALEEETDLLLDVETLWSHFVTLFIQSFHQSLRSDFHDQRFLCREFWGQAINLALLQNRTDAGSSALTAAATTAALNVAGRVPGSPPPASGAFGSFAAVKAASVAAASFLVRLLHPHFRAALRQPFSHFLPDLQNCQILDAKHVTVWGASAQNRHTAARRLELPRLGKILLVAAAIAAYTPPGRDKRHFNDCCGNIFRVARPRNAAALVQSPFIAAAGAGTHLASAAVGTTVVAAGLGKGRAGLAASEKLEQNFLPRALPKSFTLLRWLALAECLEFSVRTPGRERGRASDGIGLMDAGVCQQVASLLRLGLVRLAAGGAQEARGASNGGYGSLGVLKSTAQIWGSEWTNALGWVFAQQQLLAAQTRGYAADLFLLGASSGGGGSAGAHLTDLFNANARLALSAPIGLVKHIADRIGVNLAEALLG</sequence>
<feature type="compositionally biased region" description="Basic residues" evidence="1">
    <location>
        <begin position="154"/>
        <end position="163"/>
    </location>
</feature>
<proteinExistence type="predicted"/>
<feature type="region of interest" description="Disordered" evidence="1">
    <location>
        <begin position="1003"/>
        <end position="1121"/>
    </location>
</feature>
<feature type="region of interest" description="Disordered" evidence="1">
    <location>
        <begin position="320"/>
        <end position="346"/>
    </location>
</feature>
<accession>A0A2A9MPD6</accession>